<dbReference type="Proteomes" id="UP000298416">
    <property type="component" value="Unassembled WGS sequence"/>
</dbReference>
<proteinExistence type="predicted"/>
<organism evidence="2">
    <name type="scientific">Salvia splendens</name>
    <name type="common">Scarlet sage</name>
    <dbReference type="NCBI Taxonomy" id="180675"/>
    <lineage>
        <taxon>Eukaryota</taxon>
        <taxon>Viridiplantae</taxon>
        <taxon>Streptophyta</taxon>
        <taxon>Embryophyta</taxon>
        <taxon>Tracheophyta</taxon>
        <taxon>Spermatophyta</taxon>
        <taxon>Magnoliopsida</taxon>
        <taxon>eudicotyledons</taxon>
        <taxon>Gunneridae</taxon>
        <taxon>Pentapetalae</taxon>
        <taxon>asterids</taxon>
        <taxon>lamiids</taxon>
        <taxon>Lamiales</taxon>
        <taxon>Lamiaceae</taxon>
        <taxon>Nepetoideae</taxon>
        <taxon>Mentheae</taxon>
        <taxon>Salviinae</taxon>
        <taxon>Salvia</taxon>
        <taxon>Salvia subgen. Calosphace</taxon>
        <taxon>core Calosphace</taxon>
    </lineage>
</organism>
<comment type="caution">
    <text evidence="2">The sequence shown here is derived from an EMBL/GenBank/DDBJ whole genome shotgun (WGS) entry which is preliminary data.</text>
</comment>
<evidence type="ECO:0000256" key="1">
    <source>
        <dbReference type="SAM" id="MobiDB-lite"/>
    </source>
</evidence>
<reference evidence="2" key="1">
    <citation type="submission" date="2018-01" db="EMBL/GenBank/DDBJ databases">
        <authorList>
            <person name="Mao J.F."/>
        </authorList>
    </citation>
    <scope>NUCLEOTIDE SEQUENCE</scope>
    <source>
        <strain evidence="2">Huo1</strain>
        <tissue evidence="2">Leaf</tissue>
    </source>
</reference>
<dbReference type="EMBL" id="PNBA02000016">
    <property type="protein sequence ID" value="KAG6397131.1"/>
    <property type="molecule type" value="Genomic_DNA"/>
</dbReference>
<gene>
    <name evidence="2" type="ORF">SASPL_143295</name>
</gene>
<feature type="region of interest" description="Disordered" evidence="1">
    <location>
        <begin position="73"/>
        <end position="112"/>
    </location>
</feature>
<evidence type="ECO:0000313" key="2">
    <source>
        <dbReference type="EMBL" id="KAG6397131.1"/>
    </source>
</evidence>
<evidence type="ECO:0000313" key="3">
    <source>
        <dbReference type="Proteomes" id="UP000298416"/>
    </source>
</evidence>
<accession>A0A8X8WLX7</accession>
<dbReference type="AlphaFoldDB" id="A0A8X8WLX7"/>
<reference evidence="2" key="2">
    <citation type="submission" date="2020-08" db="EMBL/GenBank/DDBJ databases">
        <title>Plant Genome Project.</title>
        <authorList>
            <person name="Zhang R.-G."/>
        </authorList>
    </citation>
    <scope>NUCLEOTIDE SEQUENCE</scope>
    <source>
        <strain evidence="2">Huo1</strain>
        <tissue evidence="2">Leaf</tissue>
    </source>
</reference>
<protein>
    <submittedName>
        <fullName evidence="2">Uncharacterized protein</fullName>
    </submittedName>
</protein>
<keyword evidence="3" id="KW-1185">Reference proteome</keyword>
<sequence length="135" mass="13933">MQDPNPARHLQRGLHLHGLRLLLHRERLDGEGGSHVLRLPGGDVAGGDEQEAHLAACVEELDGAVVVGEGGAVGVGDGDVLEEGEADGGVGGGEGRESDGVDGEGGGLGFEDCEVDYARDDHHEDEEDCGYDARG</sequence>
<name>A0A8X8WLX7_SALSN</name>